<dbReference type="Pfam" id="PF19304">
    <property type="entry name" value="PGDH_inter"/>
    <property type="match status" value="1"/>
</dbReference>
<keyword evidence="10" id="KW-0028">Amino-acid biosynthesis</keyword>
<keyword evidence="17" id="KW-1185">Reference proteome</keyword>
<feature type="domain" description="D-isomer specific 2-hydroxyacid dehydrogenase catalytic" evidence="13">
    <location>
        <begin position="11"/>
        <end position="323"/>
    </location>
</feature>
<sequence>MPLLKASRLKVLVPEKLSSDGLALLHSSLDVHERKGLSADELLQIIPDYDALLVRSETKVTATVLRAAKNLKVVARAGVGVDNVDVEEATKLGIVVVNSPSGNIGAAAEHTIALMMSMARKIPESCASLKDGKWERSKFVGVEVKGKTLSIIGLGKVGLTVARLAKGLGMIVNALDPYASPAVAASASVALVSSLPELLASADFLTIHTPLIASTRGMIAEAELAQLKPGARVLNVARGGTFDEDALLAALESGHLAGAALDVFTSEPPAPDSSAARLIAHPRAVVTPHLGASTVEAQENVSVDVCEQVLEILQGSLPRSAVNAPLILPEEYKKLQPFVRLVEKLGSLYTQHYAASPGGAMGRNTFDLIYQGELASINNTKPLFAALIKGLLSPISSMEELHINIVNAELVARDRGIFVSEQHSRDPSDHSSYSSLVTLVARPPSRASSRAPASGDTSTGAVPDQPQRIISGTCSGDQPLITRLGRFEASFEPEGTLLICENYDSPGKIGVVGNILGQEGVNINFMAVAPVSTKRTINEPPKRSLSTAKSEVPAAKGQALNEALMILGIDRGVSAHVTAALARETGILKRYQIYLKEEITFLEDELKINYEGLLARKSEWVALAQQREVAEGMAHEVSSLKHQLAAQETQMAKLRDTNAEIAGDLQVTKEAREKLNTKLEQETARVVKCVQKKDWYSRTYKDLKAKYESLLADNDELVRGRENLEVEIEELKDALDDVVEQQEAWDKVNNLEKQVQNYQTAEASEITSHKVPLIAVAGGLLPASLEQHPFIVFGATQTVQGFRSSAD</sequence>
<evidence type="ECO:0000313" key="16">
    <source>
        <dbReference type="EMBL" id="OQE47055.1"/>
    </source>
</evidence>
<dbReference type="GO" id="GO:0051287">
    <property type="term" value="F:NAD binding"/>
    <property type="evidence" value="ECO:0007669"/>
    <property type="project" value="UniProtKB-UniRule"/>
</dbReference>
<dbReference type="FunFam" id="3.30.1330.90:FF:000003">
    <property type="entry name" value="D-3-phosphoglycerate dehydrogenase"/>
    <property type="match status" value="1"/>
</dbReference>
<dbReference type="Pfam" id="PF00389">
    <property type="entry name" value="2-Hacid_dh"/>
    <property type="match status" value="1"/>
</dbReference>
<evidence type="ECO:0000256" key="2">
    <source>
        <dbReference type="ARBA" id="ARBA00005854"/>
    </source>
</evidence>
<dbReference type="InterPro" id="IPR045865">
    <property type="entry name" value="ACT-like_dom_sf"/>
</dbReference>
<keyword evidence="6 10" id="KW-0560">Oxidoreductase</keyword>
<dbReference type="Proteomes" id="UP000191500">
    <property type="component" value="Unassembled WGS sequence"/>
</dbReference>
<dbReference type="FunFam" id="3.40.50.720:FF:000021">
    <property type="entry name" value="D-3-phosphoglycerate dehydrogenase"/>
    <property type="match status" value="1"/>
</dbReference>
<organism evidence="16 17">
    <name type="scientific">Penicillium coprophilum</name>
    <dbReference type="NCBI Taxonomy" id="36646"/>
    <lineage>
        <taxon>Eukaryota</taxon>
        <taxon>Fungi</taxon>
        <taxon>Dikarya</taxon>
        <taxon>Ascomycota</taxon>
        <taxon>Pezizomycotina</taxon>
        <taxon>Eurotiomycetes</taxon>
        <taxon>Eurotiomycetidae</taxon>
        <taxon>Eurotiales</taxon>
        <taxon>Aspergillaceae</taxon>
        <taxon>Penicillium</taxon>
    </lineage>
</organism>
<evidence type="ECO:0000256" key="4">
    <source>
        <dbReference type="ARBA" id="ARBA00022553"/>
    </source>
</evidence>
<gene>
    <name evidence="16" type="ORF">PENCOP_c001G01926</name>
</gene>
<proteinExistence type="inferred from homology"/>
<dbReference type="InterPro" id="IPR045626">
    <property type="entry name" value="PGDH_ASB_dom"/>
</dbReference>
<keyword evidence="8 10" id="KW-0718">Serine biosynthesis</keyword>
<evidence type="ECO:0000313" key="17">
    <source>
        <dbReference type="Proteomes" id="UP000191500"/>
    </source>
</evidence>
<dbReference type="Gene3D" id="3.40.50.720">
    <property type="entry name" value="NAD(P)-binding Rossmann-like Domain"/>
    <property type="match status" value="2"/>
</dbReference>
<comment type="subunit">
    <text evidence="3">Homotetramer.</text>
</comment>
<keyword evidence="5" id="KW-0007">Acetylation</keyword>
<dbReference type="EC" id="1.1.1.95" evidence="10"/>
<feature type="coiled-coil region" evidence="11">
    <location>
        <begin position="637"/>
        <end position="744"/>
    </location>
</feature>
<evidence type="ECO:0000259" key="14">
    <source>
        <dbReference type="Pfam" id="PF02826"/>
    </source>
</evidence>
<feature type="domain" description="D-3-phosphoglycerate dehydrogenase ASB" evidence="15">
    <location>
        <begin position="334"/>
        <end position="441"/>
    </location>
</feature>
<evidence type="ECO:0000256" key="3">
    <source>
        <dbReference type="ARBA" id="ARBA00011881"/>
    </source>
</evidence>
<dbReference type="GO" id="GO:0006564">
    <property type="term" value="P:L-serine biosynthetic process"/>
    <property type="evidence" value="ECO:0007669"/>
    <property type="project" value="UniProtKB-KW"/>
</dbReference>
<keyword evidence="7 10" id="KW-0520">NAD</keyword>
<dbReference type="SUPFAM" id="SSF55021">
    <property type="entry name" value="ACT-like"/>
    <property type="match status" value="1"/>
</dbReference>
<dbReference type="NCBIfam" id="TIGR01327">
    <property type="entry name" value="PGDH"/>
    <property type="match status" value="1"/>
</dbReference>
<dbReference type="SUPFAM" id="SSF51735">
    <property type="entry name" value="NAD(P)-binding Rossmann-fold domains"/>
    <property type="match status" value="1"/>
</dbReference>
<evidence type="ECO:0000256" key="6">
    <source>
        <dbReference type="ARBA" id="ARBA00023002"/>
    </source>
</evidence>
<dbReference type="InterPro" id="IPR006139">
    <property type="entry name" value="D-isomer_2_OHA_DH_cat_dom"/>
</dbReference>
<evidence type="ECO:0000256" key="12">
    <source>
        <dbReference type="SAM" id="MobiDB-lite"/>
    </source>
</evidence>
<dbReference type="InterPro" id="IPR006236">
    <property type="entry name" value="PGDH"/>
</dbReference>
<dbReference type="Gene3D" id="3.30.1330.90">
    <property type="entry name" value="D-3-phosphoglycerate dehydrogenase, domain 3"/>
    <property type="match status" value="1"/>
</dbReference>
<dbReference type="CDD" id="cd12173">
    <property type="entry name" value="PGDH_4"/>
    <property type="match status" value="1"/>
</dbReference>
<dbReference type="InterPro" id="IPR029009">
    <property type="entry name" value="ASB_dom_sf"/>
</dbReference>
<dbReference type="SUPFAM" id="SSF52283">
    <property type="entry name" value="Formate/glycerate dehydrogenase catalytic domain-like"/>
    <property type="match status" value="1"/>
</dbReference>
<dbReference type="SUPFAM" id="SSF143548">
    <property type="entry name" value="Serine metabolism enzymes domain"/>
    <property type="match status" value="1"/>
</dbReference>
<feature type="domain" description="D-isomer specific 2-hydroxyacid dehydrogenase NAD-binding" evidence="14">
    <location>
        <begin position="112"/>
        <end position="291"/>
    </location>
</feature>
<dbReference type="STRING" id="36646.A0A1V6V8Q6"/>
<dbReference type="PANTHER" id="PTHR42938:SF22">
    <property type="entry name" value="D-3-PHOSPHOGLYCERATE DEHYDROGENASE"/>
    <property type="match status" value="1"/>
</dbReference>
<evidence type="ECO:0000256" key="5">
    <source>
        <dbReference type="ARBA" id="ARBA00022990"/>
    </source>
</evidence>
<evidence type="ECO:0000256" key="11">
    <source>
        <dbReference type="SAM" id="Coils"/>
    </source>
</evidence>
<comment type="pathway">
    <text evidence="1 10">Amino-acid biosynthesis; L-serine biosynthesis; L-serine from 3-phospho-D-glycerate: step 1/3.</text>
</comment>
<dbReference type="InterPro" id="IPR006140">
    <property type="entry name" value="D-isomer_DH_NAD-bd"/>
</dbReference>
<feature type="compositionally biased region" description="Low complexity" evidence="12">
    <location>
        <begin position="442"/>
        <end position="454"/>
    </location>
</feature>
<evidence type="ECO:0000256" key="10">
    <source>
        <dbReference type="RuleBase" id="RU363003"/>
    </source>
</evidence>
<evidence type="ECO:0000259" key="13">
    <source>
        <dbReference type="Pfam" id="PF00389"/>
    </source>
</evidence>
<reference evidence="17" key="1">
    <citation type="journal article" date="2017" name="Nat. Microbiol.">
        <title>Global analysis of biosynthetic gene clusters reveals vast potential of secondary metabolite production in Penicillium species.</title>
        <authorList>
            <person name="Nielsen J.C."/>
            <person name="Grijseels S."/>
            <person name="Prigent S."/>
            <person name="Ji B."/>
            <person name="Dainat J."/>
            <person name="Nielsen K.F."/>
            <person name="Frisvad J.C."/>
            <person name="Workman M."/>
            <person name="Nielsen J."/>
        </authorList>
    </citation>
    <scope>NUCLEOTIDE SEQUENCE [LARGE SCALE GENOMIC DNA]</scope>
    <source>
        <strain evidence="17">IBT 31321</strain>
    </source>
</reference>
<name>A0A1V6V8Q6_9EURO</name>
<comment type="catalytic activity">
    <reaction evidence="9 10">
        <text>(2R)-3-phosphoglycerate + NAD(+) = 3-phosphooxypyruvate + NADH + H(+)</text>
        <dbReference type="Rhea" id="RHEA:12641"/>
        <dbReference type="ChEBI" id="CHEBI:15378"/>
        <dbReference type="ChEBI" id="CHEBI:18110"/>
        <dbReference type="ChEBI" id="CHEBI:57540"/>
        <dbReference type="ChEBI" id="CHEBI:57945"/>
        <dbReference type="ChEBI" id="CHEBI:58272"/>
        <dbReference type="EC" id="1.1.1.95"/>
    </reaction>
</comment>
<dbReference type="PANTHER" id="PTHR42938">
    <property type="entry name" value="FORMATE DEHYDROGENASE 1"/>
    <property type="match status" value="1"/>
</dbReference>
<dbReference type="Gene3D" id="3.30.70.260">
    <property type="match status" value="1"/>
</dbReference>
<dbReference type="InterPro" id="IPR036291">
    <property type="entry name" value="NAD(P)-bd_dom_sf"/>
</dbReference>
<comment type="caution">
    <text evidence="16">The sequence shown here is derived from an EMBL/GenBank/DDBJ whole genome shotgun (WGS) entry which is preliminary data.</text>
</comment>
<evidence type="ECO:0000256" key="1">
    <source>
        <dbReference type="ARBA" id="ARBA00005216"/>
    </source>
</evidence>
<evidence type="ECO:0000256" key="7">
    <source>
        <dbReference type="ARBA" id="ARBA00023027"/>
    </source>
</evidence>
<comment type="similarity">
    <text evidence="2 10">Belongs to the D-isomer specific 2-hydroxyacid dehydrogenase family.</text>
</comment>
<dbReference type="AlphaFoldDB" id="A0A1V6V8Q6"/>
<dbReference type="EMBL" id="MDDG01000001">
    <property type="protein sequence ID" value="OQE47055.1"/>
    <property type="molecule type" value="Genomic_DNA"/>
</dbReference>
<accession>A0A1V6V8Q6</accession>
<protein>
    <recommendedName>
        <fullName evidence="10">D-3-phosphoglycerate dehydrogenase</fullName>
        <ecNumber evidence="10">1.1.1.95</ecNumber>
    </recommendedName>
</protein>
<keyword evidence="4" id="KW-0597">Phosphoprotein</keyword>
<dbReference type="Pfam" id="PF02826">
    <property type="entry name" value="2-Hacid_dh_C"/>
    <property type="match status" value="1"/>
</dbReference>
<evidence type="ECO:0000256" key="9">
    <source>
        <dbReference type="ARBA" id="ARBA00048731"/>
    </source>
</evidence>
<keyword evidence="11" id="KW-0175">Coiled coil</keyword>
<feature type="region of interest" description="Disordered" evidence="12">
    <location>
        <begin position="442"/>
        <end position="473"/>
    </location>
</feature>
<evidence type="ECO:0000259" key="15">
    <source>
        <dbReference type="Pfam" id="PF19304"/>
    </source>
</evidence>
<evidence type="ECO:0000256" key="8">
    <source>
        <dbReference type="ARBA" id="ARBA00023299"/>
    </source>
</evidence>
<dbReference type="UniPathway" id="UPA00135">
    <property type="reaction ID" value="UER00196"/>
</dbReference>
<dbReference type="GO" id="GO:0004617">
    <property type="term" value="F:phosphoglycerate dehydrogenase activity"/>
    <property type="evidence" value="ECO:0007669"/>
    <property type="project" value="UniProtKB-EC"/>
</dbReference>